<dbReference type="Proteomes" id="UP000178155">
    <property type="component" value="Unassembled WGS sequence"/>
</dbReference>
<dbReference type="EMBL" id="MGKW01000036">
    <property type="protein sequence ID" value="OGN33172.1"/>
    <property type="molecule type" value="Genomic_DNA"/>
</dbReference>
<proteinExistence type="predicted"/>
<evidence type="ECO:0000313" key="1">
    <source>
        <dbReference type="EMBL" id="OGN33172.1"/>
    </source>
</evidence>
<organism evidence="1 2">
    <name type="scientific">Candidatus Yanofskybacteria bacterium RIFCSPLOWO2_02_FULL_47_9b</name>
    <dbReference type="NCBI Taxonomy" id="1802708"/>
    <lineage>
        <taxon>Bacteria</taxon>
        <taxon>Candidatus Yanofskyibacteriota</taxon>
    </lineage>
</organism>
<comment type="caution">
    <text evidence="1">The sequence shown here is derived from an EMBL/GenBank/DDBJ whole genome shotgun (WGS) entry which is preliminary data.</text>
</comment>
<protein>
    <submittedName>
        <fullName evidence="1">Uncharacterized protein</fullName>
    </submittedName>
</protein>
<reference evidence="1 2" key="1">
    <citation type="journal article" date="2016" name="Nat. Commun.">
        <title>Thousands of microbial genomes shed light on interconnected biogeochemical processes in an aquifer system.</title>
        <authorList>
            <person name="Anantharaman K."/>
            <person name="Brown C.T."/>
            <person name="Hug L.A."/>
            <person name="Sharon I."/>
            <person name="Castelle C.J."/>
            <person name="Probst A.J."/>
            <person name="Thomas B.C."/>
            <person name="Singh A."/>
            <person name="Wilkins M.J."/>
            <person name="Karaoz U."/>
            <person name="Brodie E.L."/>
            <person name="Williams K.H."/>
            <person name="Hubbard S.S."/>
            <person name="Banfield J.F."/>
        </authorList>
    </citation>
    <scope>NUCLEOTIDE SEQUENCE [LARGE SCALE GENOMIC DNA]</scope>
</reference>
<evidence type="ECO:0000313" key="2">
    <source>
        <dbReference type="Proteomes" id="UP000178155"/>
    </source>
</evidence>
<accession>A0A1F8H6G6</accession>
<dbReference type="AlphaFoldDB" id="A0A1F8H6G6"/>
<sequence length="284" mass="33606">MLFQHRMTRNECKAVIEGLIDIFKKSGLENEVSFLIYGSYFSNWRPGLSDLDGIIYFQHHWPTWAPERIKLFQDGVKRLHLLFPFTLGAGFFDDVYVVDGVHGADGRFFIFDKGFMVFNPDQHHFFGTETNHQIVFGRDFIQDIRPNLMELRYLSEWEIAWDLQFLRNFMLFEIPRLPSLDAVTKVMKPFKKFPRLLKILLNEPMIKKPCPLNELRPWLSDIDFSPLEELWRQTAEIDSLVQYLSRWLDSEDPCFMACLECYEKTLSRVIKHVPMRSSRSALLP</sequence>
<name>A0A1F8H6G6_9BACT</name>
<gene>
    <name evidence="1" type="ORF">A3I39_03035</name>
</gene>